<organism evidence="1 2">
    <name type="scientific">Dentiscutata erythropus</name>
    <dbReference type="NCBI Taxonomy" id="1348616"/>
    <lineage>
        <taxon>Eukaryota</taxon>
        <taxon>Fungi</taxon>
        <taxon>Fungi incertae sedis</taxon>
        <taxon>Mucoromycota</taxon>
        <taxon>Glomeromycotina</taxon>
        <taxon>Glomeromycetes</taxon>
        <taxon>Diversisporales</taxon>
        <taxon>Gigasporaceae</taxon>
        <taxon>Dentiscutata</taxon>
    </lineage>
</organism>
<accession>A0A9N8VTK6</accession>
<dbReference type="Proteomes" id="UP000789405">
    <property type="component" value="Unassembled WGS sequence"/>
</dbReference>
<comment type="caution">
    <text evidence="1">The sequence shown here is derived from an EMBL/GenBank/DDBJ whole genome shotgun (WGS) entry which is preliminary data.</text>
</comment>
<dbReference type="AlphaFoldDB" id="A0A9N8VTK6"/>
<evidence type="ECO:0000313" key="1">
    <source>
        <dbReference type="EMBL" id="CAG8460083.1"/>
    </source>
</evidence>
<protein>
    <submittedName>
        <fullName evidence="1">20630_t:CDS:1</fullName>
    </submittedName>
</protein>
<dbReference type="EMBL" id="CAJVPY010000240">
    <property type="protein sequence ID" value="CAG8460083.1"/>
    <property type="molecule type" value="Genomic_DNA"/>
</dbReference>
<name>A0A9N8VTK6_9GLOM</name>
<gene>
    <name evidence="1" type="ORF">DERYTH_LOCUS964</name>
</gene>
<sequence>MQEFSVNRTQRVRFSGYINNFLWFSVNQYLSKINDELPDELHDKFYSVAYTLSNFCKGELKSISFKNEIFKFDSSMIITILNLECDVKYFRTELEKEIYSKFTDFSITEVFVKRNFDQNNLELSSTEITEENYDTQVLVETKLNQNPEIKSSSETIVTPTTRKVLVEILVGKWKDKALNSFGIYH</sequence>
<evidence type="ECO:0000313" key="2">
    <source>
        <dbReference type="Proteomes" id="UP000789405"/>
    </source>
</evidence>
<proteinExistence type="predicted"/>
<reference evidence="1" key="1">
    <citation type="submission" date="2021-06" db="EMBL/GenBank/DDBJ databases">
        <authorList>
            <person name="Kallberg Y."/>
            <person name="Tangrot J."/>
            <person name="Rosling A."/>
        </authorList>
    </citation>
    <scope>NUCLEOTIDE SEQUENCE</scope>
    <source>
        <strain evidence="1">MA453B</strain>
    </source>
</reference>
<keyword evidence="2" id="KW-1185">Reference proteome</keyword>
<dbReference type="OrthoDB" id="10597777at2759"/>